<reference evidence="2" key="2">
    <citation type="submission" date="2015-01" db="EMBL/GenBank/DDBJ databases">
        <title>Evolutionary Origins and Diversification of the Mycorrhizal Mutualists.</title>
        <authorList>
            <consortium name="DOE Joint Genome Institute"/>
            <consortium name="Mycorrhizal Genomics Consortium"/>
            <person name="Kohler A."/>
            <person name="Kuo A."/>
            <person name="Nagy L.G."/>
            <person name="Floudas D."/>
            <person name="Copeland A."/>
            <person name="Barry K.W."/>
            <person name="Cichocki N."/>
            <person name="Veneault-Fourrey C."/>
            <person name="LaButti K."/>
            <person name="Lindquist E.A."/>
            <person name="Lipzen A."/>
            <person name="Lundell T."/>
            <person name="Morin E."/>
            <person name="Murat C."/>
            <person name="Riley R."/>
            <person name="Ohm R."/>
            <person name="Sun H."/>
            <person name="Tunlid A."/>
            <person name="Henrissat B."/>
            <person name="Grigoriev I.V."/>
            <person name="Hibbett D.S."/>
            <person name="Martin F."/>
        </authorList>
    </citation>
    <scope>NUCLEOTIDE SEQUENCE [LARGE SCALE GENOMIC DNA]</scope>
    <source>
        <strain evidence="2">Ve08.2h10</strain>
    </source>
</reference>
<accession>A0A0D0DU49</accession>
<evidence type="ECO:0000313" key="1">
    <source>
        <dbReference type="EMBL" id="KIK92381.1"/>
    </source>
</evidence>
<gene>
    <name evidence="1" type="ORF">PAXRUDRAFT_90218</name>
</gene>
<reference evidence="1 2" key="1">
    <citation type="submission" date="2014-04" db="EMBL/GenBank/DDBJ databases">
        <authorList>
            <consortium name="DOE Joint Genome Institute"/>
            <person name="Kuo A."/>
            <person name="Kohler A."/>
            <person name="Jargeat P."/>
            <person name="Nagy L.G."/>
            <person name="Floudas D."/>
            <person name="Copeland A."/>
            <person name="Barry K.W."/>
            <person name="Cichocki N."/>
            <person name="Veneault-Fourrey C."/>
            <person name="LaButti K."/>
            <person name="Lindquist E.A."/>
            <person name="Lipzen A."/>
            <person name="Lundell T."/>
            <person name="Morin E."/>
            <person name="Murat C."/>
            <person name="Sun H."/>
            <person name="Tunlid A."/>
            <person name="Henrissat B."/>
            <person name="Grigoriev I.V."/>
            <person name="Hibbett D.S."/>
            <person name="Martin F."/>
            <person name="Nordberg H.P."/>
            <person name="Cantor M.N."/>
            <person name="Hua S.X."/>
        </authorList>
    </citation>
    <scope>NUCLEOTIDE SEQUENCE [LARGE SCALE GENOMIC DNA]</scope>
    <source>
        <strain evidence="1 2">Ve08.2h10</strain>
    </source>
</reference>
<dbReference type="InParanoid" id="A0A0D0DU49"/>
<dbReference type="Proteomes" id="UP000054538">
    <property type="component" value="Unassembled WGS sequence"/>
</dbReference>
<organism evidence="1 2">
    <name type="scientific">Paxillus rubicundulus Ve08.2h10</name>
    <dbReference type="NCBI Taxonomy" id="930991"/>
    <lineage>
        <taxon>Eukaryota</taxon>
        <taxon>Fungi</taxon>
        <taxon>Dikarya</taxon>
        <taxon>Basidiomycota</taxon>
        <taxon>Agaricomycotina</taxon>
        <taxon>Agaricomycetes</taxon>
        <taxon>Agaricomycetidae</taxon>
        <taxon>Boletales</taxon>
        <taxon>Paxilineae</taxon>
        <taxon>Paxillaceae</taxon>
        <taxon>Paxillus</taxon>
    </lineage>
</organism>
<dbReference type="OrthoDB" id="2790258at2759"/>
<evidence type="ECO:0000313" key="2">
    <source>
        <dbReference type="Proteomes" id="UP000054538"/>
    </source>
</evidence>
<name>A0A0D0DU49_9AGAM</name>
<dbReference type="AlphaFoldDB" id="A0A0D0DU49"/>
<feature type="non-terminal residue" evidence="1">
    <location>
        <position position="143"/>
    </location>
</feature>
<dbReference type="HOGENOM" id="CLU_119825_1_0_1"/>
<dbReference type="EMBL" id="KN825286">
    <property type="protein sequence ID" value="KIK92381.1"/>
    <property type="molecule type" value="Genomic_DNA"/>
</dbReference>
<keyword evidence="2" id="KW-1185">Reference proteome</keyword>
<sequence>SAVSEAWVDALGNMINKTAYIEALQHDPIAFGRDIVCVIHASSLCHENFHNTVTTGNQMNWFTDDDGKPIQLPLIELLHNVKTCWDLIYFMINPNLVTSQNALNCFFLSATHKDIADFKLNSLDWQVIQDMEVVLEVSESYQT</sequence>
<proteinExistence type="predicted"/>
<feature type="non-terminal residue" evidence="1">
    <location>
        <position position="1"/>
    </location>
</feature>
<protein>
    <submittedName>
        <fullName evidence="1">Uncharacterized protein</fullName>
    </submittedName>
</protein>